<dbReference type="EMBL" id="LK032334">
    <property type="protein sequence ID" value="CDY34426.1"/>
    <property type="molecule type" value="Genomic_DNA"/>
</dbReference>
<proteinExistence type="predicted"/>
<name>A0A078H9J7_BRANA</name>
<gene>
    <name evidence="2" type="primary">BnaC01g22070D</name>
    <name evidence="2" type="ORF">GSBRNA2T00056499001</name>
</gene>
<dbReference type="Proteomes" id="UP000028999">
    <property type="component" value="Unassembled WGS sequence"/>
</dbReference>
<feature type="region of interest" description="Disordered" evidence="1">
    <location>
        <begin position="1"/>
        <end position="22"/>
    </location>
</feature>
<dbReference type="Gramene" id="CDY34426">
    <property type="protein sequence ID" value="CDY34426"/>
    <property type="gene ID" value="GSBRNA2T00056499001"/>
</dbReference>
<accession>A0A078H9J7</accession>
<evidence type="ECO:0000313" key="3">
    <source>
        <dbReference type="Proteomes" id="UP000028999"/>
    </source>
</evidence>
<evidence type="ECO:0000313" key="2">
    <source>
        <dbReference type="EMBL" id="CDY34426.1"/>
    </source>
</evidence>
<organism evidence="2 3">
    <name type="scientific">Brassica napus</name>
    <name type="common">Rape</name>
    <dbReference type="NCBI Taxonomy" id="3708"/>
    <lineage>
        <taxon>Eukaryota</taxon>
        <taxon>Viridiplantae</taxon>
        <taxon>Streptophyta</taxon>
        <taxon>Embryophyta</taxon>
        <taxon>Tracheophyta</taxon>
        <taxon>Spermatophyta</taxon>
        <taxon>Magnoliopsida</taxon>
        <taxon>eudicotyledons</taxon>
        <taxon>Gunneridae</taxon>
        <taxon>Pentapetalae</taxon>
        <taxon>rosids</taxon>
        <taxon>malvids</taxon>
        <taxon>Brassicales</taxon>
        <taxon>Brassicaceae</taxon>
        <taxon>Brassiceae</taxon>
        <taxon>Brassica</taxon>
    </lineage>
</organism>
<keyword evidence="3" id="KW-1185">Reference proteome</keyword>
<dbReference type="AlphaFoldDB" id="A0A078H9J7"/>
<evidence type="ECO:0000256" key="1">
    <source>
        <dbReference type="SAM" id="MobiDB-lite"/>
    </source>
</evidence>
<reference evidence="2 3" key="1">
    <citation type="journal article" date="2014" name="Science">
        <title>Plant genetics. Early allopolyploid evolution in the post-Neolithic Brassica napus oilseed genome.</title>
        <authorList>
            <person name="Chalhoub B."/>
            <person name="Denoeud F."/>
            <person name="Liu S."/>
            <person name="Parkin I.A."/>
            <person name="Tang H."/>
            <person name="Wang X."/>
            <person name="Chiquet J."/>
            <person name="Belcram H."/>
            <person name="Tong C."/>
            <person name="Samans B."/>
            <person name="Correa M."/>
            <person name="Da Silva C."/>
            <person name="Just J."/>
            <person name="Falentin C."/>
            <person name="Koh C.S."/>
            <person name="Le Clainche I."/>
            <person name="Bernard M."/>
            <person name="Bento P."/>
            <person name="Noel B."/>
            <person name="Labadie K."/>
            <person name="Alberti A."/>
            <person name="Charles M."/>
            <person name="Arnaud D."/>
            <person name="Guo H."/>
            <person name="Daviaud C."/>
            <person name="Alamery S."/>
            <person name="Jabbari K."/>
            <person name="Zhao M."/>
            <person name="Edger P.P."/>
            <person name="Chelaifa H."/>
            <person name="Tack D."/>
            <person name="Lassalle G."/>
            <person name="Mestiri I."/>
            <person name="Schnel N."/>
            <person name="Le Paslier M.C."/>
            <person name="Fan G."/>
            <person name="Renault V."/>
            <person name="Bayer P.E."/>
            <person name="Golicz A.A."/>
            <person name="Manoli S."/>
            <person name="Lee T.H."/>
            <person name="Thi V.H."/>
            <person name="Chalabi S."/>
            <person name="Hu Q."/>
            <person name="Fan C."/>
            <person name="Tollenaere R."/>
            <person name="Lu Y."/>
            <person name="Battail C."/>
            <person name="Shen J."/>
            <person name="Sidebottom C.H."/>
            <person name="Wang X."/>
            <person name="Canaguier A."/>
            <person name="Chauveau A."/>
            <person name="Berard A."/>
            <person name="Deniot G."/>
            <person name="Guan M."/>
            <person name="Liu Z."/>
            <person name="Sun F."/>
            <person name="Lim Y.P."/>
            <person name="Lyons E."/>
            <person name="Town C.D."/>
            <person name="Bancroft I."/>
            <person name="Wang X."/>
            <person name="Meng J."/>
            <person name="Ma J."/>
            <person name="Pires J.C."/>
            <person name="King G.J."/>
            <person name="Brunel D."/>
            <person name="Delourme R."/>
            <person name="Renard M."/>
            <person name="Aury J.M."/>
            <person name="Adams K.L."/>
            <person name="Batley J."/>
            <person name="Snowdon R.J."/>
            <person name="Tost J."/>
            <person name="Edwards D."/>
            <person name="Zhou Y."/>
            <person name="Hua W."/>
            <person name="Sharpe A.G."/>
            <person name="Paterson A.H."/>
            <person name="Guan C."/>
            <person name="Wincker P."/>
        </authorList>
    </citation>
    <scope>NUCLEOTIDE SEQUENCE [LARGE SCALE GENOMIC DNA]</scope>
    <source>
        <strain evidence="3">cv. Darmor-bzh</strain>
    </source>
</reference>
<protein>
    <submittedName>
        <fullName evidence="2">BnaC01g22070D protein</fullName>
    </submittedName>
</protein>
<dbReference type="PaxDb" id="3708-A0A078H9J7"/>
<sequence length="22" mass="2147">MDPAKGGGGSRWRGGFQGGGVI</sequence>